<evidence type="ECO:0000256" key="4">
    <source>
        <dbReference type="ARBA" id="ARBA00022691"/>
    </source>
</evidence>
<evidence type="ECO:0008006" key="7">
    <source>
        <dbReference type="Google" id="ProtNLM"/>
    </source>
</evidence>
<dbReference type="InterPro" id="IPR029063">
    <property type="entry name" value="SAM-dependent_MTases_sf"/>
</dbReference>
<proteinExistence type="inferred from homology"/>
<dbReference type="STRING" id="71139.A0A059CWE6"/>
<dbReference type="OMA" id="PRCLIAT"/>
<dbReference type="PANTHER" id="PTHR10509">
    <property type="entry name" value="O-METHYLTRANSFERASE-RELATED"/>
    <property type="match status" value="1"/>
</dbReference>
<keyword evidence="2" id="KW-0489">Methyltransferase</keyword>
<evidence type="ECO:0000256" key="3">
    <source>
        <dbReference type="ARBA" id="ARBA00022679"/>
    </source>
</evidence>
<accession>A0A059CWE6</accession>
<evidence type="ECO:0000256" key="2">
    <source>
        <dbReference type="ARBA" id="ARBA00022603"/>
    </source>
</evidence>
<name>A0A059CWE6_EUCGR</name>
<dbReference type="Gramene" id="KCW82529">
    <property type="protein sequence ID" value="KCW82529"/>
    <property type="gene ID" value="EUGRSUZ_C03934"/>
</dbReference>
<dbReference type="AlphaFoldDB" id="A0A059CWE6"/>
<dbReference type="PROSITE" id="PS51682">
    <property type="entry name" value="SAM_OMT_I"/>
    <property type="match status" value="1"/>
</dbReference>
<comment type="similarity">
    <text evidence="5">Belongs to the class I-like SAM-binding methyltransferase superfamily. Cation-dependent O-methyltransferase family.</text>
</comment>
<reference evidence="6" key="1">
    <citation type="submission" date="2013-07" db="EMBL/GenBank/DDBJ databases">
        <title>The genome of Eucalyptus grandis.</title>
        <authorList>
            <person name="Schmutz J."/>
            <person name="Hayes R."/>
            <person name="Myburg A."/>
            <person name="Tuskan G."/>
            <person name="Grattapaglia D."/>
            <person name="Rokhsar D.S."/>
        </authorList>
    </citation>
    <scope>NUCLEOTIDE SEQUENCE</scope>
    <source>
        <tissue evidence="6">Leaf extractions</tissue>
    </source>
</reference>
<evidence type="ECO:0000313" key="6">
    <source>
        <dbReference type="EMBL" id="KCW82529.1"/>
    </source>
</evidence>
<dbReference type="PANTHER" id="PTHR10509:SF82">
    <property type="entry name" value="CAFFEOYL-COA O-METHYLTRANSFERASE-LIKE"/>
    <property type="match status" value="1"/>
</dbReference>
<dbReference type="GO" id="GO:0008757">
    <property type="term" value="F:S-adenosylmethionine-dependent methyltransferase activity"/>
    <property type="evidence" value="ECO:0000318"/>
    <property type="project" value="GO_Central"/>
</dbReference>
<evidence type="ECO:0000256" key="1">
    <source>
        <dbReference type="ARBA" id="ARBA00001968"/>
    </source>
</evidence>
<dbReference type="InterPro" id="IPR050362">
    <property type="entry name" value="Cation-dep_OMT"/>
</dbReference>
<dbReference type="Gene3D" id="3.40.50.150">
    <property type="entry name" value="Vaccinia Virus protein VP39"/>
    <property type="match status" value="1"/>
</dbReference>
<comment type="cofactor">
    <cofactor evidence="1">
        <name>a divalent metal cation</name>
        <dbReference type="ChEBI" id="CHEBI:60240"/>
    </cofactor>
</comment>
<keyword evidence="3" id="KW-0808">Transferase</keyword>
<dbReference type="EMBL" id="KK198755">
    <property type="protein sequence ID" value="KCW82529.1"/>
    <property type="molecule type" value="Genomic_DNA"/>
</dbReference>
<dbReference type="InterPro" id="IPR002935">
    <property type="entry name" value="SAM_O-MeTrfase"/>
</dbReference>
<gene>
    <name evidence="6" type="ORF">EUGRSUZ_C03934</name>
</gene>
<sequence length="123" mass="13500">MEPTVKVVSRGPSGLLQSDELYNYVLMTSVYPREAEILKELRNAIANHPHVGGNLTEQVLLCDCTSGGQFVALLLKLLNTKKTIEVGIFTGYSLLLMALTIPQDGKVVVTDQNSKLETKNQKP</sequence>
<dbReference type="InParanoid" id="A0A059CWE6"/>
<dbReference type="Pfam" id="PF01596">
    <property type="entry name" value="Methyltransf_3"/>
    <property type="match status" value="1"/>
</dbReference>
<dbReference type="GO" id="GO:0008171">
    <property type="term" value="F:O-methyltransferase activity"/>
    <property type="evidence" value="ECO:0007669"/>
    <property type="project" value="InterPro"/>
</dbReference>
<keyword evidence="4" id="KW-0949">S-adenosyl-L-methionine</keyword>
<dbReference type="GO" id="GO:0032259">
    <property type="term" value="P:methylation"/>
    <property type="evidence" value="ECO:0007669"/>
    <property type="project" value="UniProtKB-KW"/>
</dbReference>
<organism evidence="6">
    <name type="scientific">Eucalyptus grandis</name>
    <name type="common">Flooded gum</name>
    <dbReference type="NCBI Taxonomy" id="71139"/>
    <lineage>
        <taxon>Eukaryota</taxon>
        <taxon>Viridiplantae</taxon>
        <taxon>Streptophyta</taxon>
        <taxon>Embryophyta</taxon>
        <taxon>Tracheophyta</taxon>
        <taxon>Spermatophyta</taxon>
        <taxon>Magnoliopsida</taxon>
        <taxon>eudicotyledons</taxon>
        <taxon>Gunneridae</taxon>
        <taxon>Pentapetalae</taxon>
        <taxon>rosids</taxon>
        <taxon>malvids</taxon>
        <taxon>Myrtales</taxon>
        <taxon>Myrtaceae</taxon>
        <taxon>Myrtoideae</taxon>
        <taxon>Eucalypteae</taxon>
        <taxon>Eucalyptus</taxon>
    </lineage>
</organism>
<dbReference type="SUPFAM" id="SSF53335">
    <property type="entry name" value="S-adenosyl-L-methionine-dependent methyltransferases"/>
    <property type="match status" value="1"/>
</dbReference>
<evidence type="ECO:0000256" key="5">
    <source>
        <dbReference type="ARBA" id="ARBA00023453"/>
    </source>
</evidence>
<protein>
    <recommendedName>
        <fullName evidence="7">Caffeoyl-CoA O-methyltransferase</fullName>
    </recommendedName>
</protein>